<feature type="binding site" evidence="8">
    <location>
        <position position="105"/>
    </location>
    <ligand>
        <name>Zn(2+)</name>
        <dbReference type="ChEBI" id="CHEBI:29105"/>
        <note>ligand shared between dimeric partners</note>
    </ligand>
</feature>
<dbReference type="EMBL" id="JARJLG010000106">
    <property type="protein sequence ID" value="KAJ7744793.1"/>
    <property type="molecule type" value="Genomic_DNA"/>
</dbReference>
<evidence type="ECO:0000313" key="11">
    <source>
        <dbReference type="EMBL" id="KAJ7744793.1"/>
    </source>
</evidence>
<dbReference type="Proteomes" id="UP001215280">
    <property type="component" value="Unassembled WGS sequence"/>
</dbReference>
<dbReference type="InterPro" id="IPR029068">
    <property type="entry name" value="Glyas_Bleomycin-R_OHBP_Dase"/>
</dbReference>
<evidence type="ECO:0000256" key="3">
    <source>
        <dbReference type="ARBA" id="ARBA00012081"/>
    </source>
</evidence>
<evidence type="ECO:0000259" key="10">
    <source>
        <dbReference type="PROSITE" id="PS51819"/>
    </source>
</evidence>
<feature type="binding site" evidence="8">
    <location>
        <position position="151"/>
    </location>
    <ligand>
        <name>Zn(2+)</name>
        <dbReference type="ChEBI" id="CHEBI:29105"/>
        <note>ligand shared between dimeric partners</note>
    </ligand>
</feature>
<evidence type="ECO:0000256" key="2">
    <source>
        <dbReference type="ARBA" id="ARBA00010363"/>
    </source>
</evidence>
<evidence type="ECO:0000256" key="5">
    <source>
        <dbReference type="ARBA" id="ARBA00022833"/>
    </source>
</evidence>
<dbReference type="PROSITE" id="PS51819">
    <property type="entry name" value="VOC"/>
    <property type="match status" value="2"/>
</dbReference>
<dbReference type="InterPro" id="IPR004361">
    <property type="entry name" value="Glyoxalase_1"/>
</dbReference>
<comment type="cofactor">
    <cofactor evidence="8">
        <name>Zn(2+)</name>
        <dbReference type="ChEBI" id="CHEBI:29105"/>
    </cofactor>
    <text evidence="8">Binds 1 zinc ion per subunit. In the homodimer, two zinc ions are bound between subunits.</text>
</comment>
<accession>A0AAD7IJS8</accession>
<comment type="catalytic activity">
    <reaction evidence="9">
        <text>(R)-S-lactoylglutathione = methylglyoxal + glutathione</text>
        <dbReference type="Rhea" id="RHEA:19069"/>
        <dbReference type="ChEBI" id="CHEBI:17158"/>
        <dbReference type="ChEBI" id="CHEBI:57474"/>
        <dbReference type="ChEBI" id="CHEBI:57925"/>
        <dbReference type="EC" id="4.4.1.5"/>
    </reaction>
</comment>
<keyword evidence="12" id="KW-1185">Reference proteome</keyword>
<feature type="domain" description="VOC" evidence="10">
    <location>
        <begin position="11"/>
        <end position="155"/>
    </location>
</feature>
<comment type="pathway">
    <text evidence="1 9">Secondary metabolite metabolism; methylglyoxal degradation; (R)-lactate from methylglyoxal: step 1/2.</text>
</comment>
<feature type="active site" description="Proton donor/acceptor" evidence="7">
    <location>
        <position position="151"/>
    </location>
</feature>
<dbReference type="CDD" id="cd07233">
    <property type="entry name" value="GlxI_Zn"/>
    <property type="match status" value="2"/>
</dbReference>
<evidence type="ECO:0000256" key="9">
    <source>
        <dbReference type="RuleBase" id="RU361179"/>
    </source>
</evidence>
<dbReference type="Gene3D" id="3.10.180.10">
    <property type="entry name" value="2,3-Dihydroxybiphenyl 1,2-Dioxygenase, domain 1"/>
    <property type="match status" value="2"/>
</dbReference>
<dbReference type="InterPro" id="IPR004360">
    <property type="entry name" value="Glyas_Fos-R_dOase_dom"/>
</dbReference>
<evidence type="ECO:0000256" key="6">
    <source>
        <dbReference type="ARBA" id="ARBA00023239"/>
    </source>
</evidence>
<dbReference type="PANTHER" id="PTHR10374:SF30">
    <property type="entry name" value="LACTOYLGLUTATHIONE LYASE"/>
    <property type="match status" value="1"/>
</dbReference>
<name>A0AAD7IJS8_9AGAR</name>
<dbReference type="GO" id="GO:0004462">
    <property type="term" value="F:lactoylglutathione lyase activity"/>
    <property type="evidence" value="ECO:0007669"/>
    <property type="project" value="UniProtKB-UniRule"/>
</dbReference>
<dbReference type="PROSITE" id="PS00934">
    <property type="entry name" value="GLYOXALASE_I_1"/>
    <property type="match status" value="2"/>
</dbReference>
<comment type="similarity">
    <text evidence="2 9">Belongs to the glyoxalase I family.</text>
</comment>
<evidence type="ECO:0000256" key="7">
    <source>
        <dbReference type="PIRSR" id="PIRSR604361-1"/>
    </source>
</evidence>
<dbReference type="GO" id="GO:0046872">
    <property type="term" value="F:metal ion binding"/>
    <property type="evidence" value="ECO:0007669"/>
    <property type="project" value="UniProtKB-UniRule"/>
</dbReference>
<gene>
    <name evidence="11" type="ORF">DFH07DRAFT_834297</name>
</gene>
<sequence length="327" mass="36726">MAAKTDPSRYKLNHTMLRVKDPQKSIAFYELLGMKNIKTLPQSGFTLYFLAYDGPAAISTNKVWTDREGVIELTHNHGTEKEDTEEQRSFKYDSGNTTGHRGFGHVCISVDNLQAACHTLLGDKYDWVKKLDAGNMKHIAFVKDPDGYWVELISFNDVEKTKGIEETDPVTYRMNHTMIRVKNIDASLAFYEDVLGMKVKRKSEHPGGKFNLYFLGYGDTPANSGTGANPLANTEGLLELTWNYTLEGDKKVDAPEIYYNGNEAGAQGFGHICVTVDNLDAAFATFEKKVGEKVYWAKMPNVAWILDPDGYRIEILQNEGISLRAGW</sequence>
<dbReference type="NCBIfam" id="TIGR00068">
    <property type="entry name" value="glyox_I"/>
    <property type="match status" value="2"/>
</dbReference>
<protein>
    <recommendedName>
        <fullName evidence="3 9">Lactoylglutathione lyase</fullName>
        <ecNumber evidence="3 9">4.4.1.5</ecNumber>
    </recommendedName>
    <alternativeName>
        <fullName evidence="9">Glyoxalase I</fullName>
    </alternativeName>
</protein>
<comment type="caution">
    <text evidence="11">The sequence shown here is derived from an EMBL/GenBank/DDBJ whole genome shotgun (WGS) entry which is preliminary data.</text>
</comment>
<dbReference type="SUPFAM" id="SSF54593">
    <property type="entry name" value="Glyoxalase/Bleomycin resistance protein/Dihydroxybiphenyl dioxygenase"/>
    <property type="match status" value="2"/>
</dbReference>
<evidence type="ECO:0000256" key="4">
    <source>
        <dbReference type="ARBA" id="ARBA00022723"/>
    </source>
</evidence>
<evidence type="ECO:0000256" key="1">
    <source>
        <dbReference type="ARBA" id="ARBA00005008"/>
    </source>
</evidence>
<dbReference type="PROSITE" id="PS00935">
    <property type="entry name" value="GLYOXALASE_I_2"/>
    <property type="match status" value="2"/>
</dbReference>
<evidence type="ECO:0000256" key="8">
    <source>
        <dbReference type="PIRSR" id="PIRSR604361-3"/>
    </source>
</evidence>
<dbReference type="AlphaFoldDB" id="A0AAD7IJS8"/>
<reference evidence="11" key="1">
    <citation type="submission" date="2023-03" db="EMBL/GenBank/DDBJ databases">
        <title>Massive genome expansion in bonnet fungi (Mycena s.s.) driven by repeated elements and novel gene families across ecological guilds.</title>
        <authorList>
            <consortium name="Lawrence Berkeley National Laboratory"/>
            <person name="Harder C.B."/>
            <person name="Miyauchi S."/>
            <person name="Viragh M."/>
            <person name="Kuo A."/>
            <person name="Thoen E."/>
            <person name="Andreopoulos B."/>
            <person name="Lu D."/>
            <person name="Skrede I."/>
            <person name="Drula E."/>
            <person name="Henrissat B."/>
            <person name="Morin E."/>
            <person name="Kohler A."/>
            <person name="Barry K."/>
            <person name="LaButti K."/>
            <person name="Morin E."/>
            <person name="Salamov A."/>
            <person name="Lipzen A."/>
            <person name="Mereny Z."/>
            <person name="Hegedus B."/>
            <person name="Baldrian P."/>
            <person name="Stursova M."/>
            <person name="Weitz H."/>
            <person name="Taylor A."/>
            <person name="Grigoriev I.V."/>
            <person name="Nagy L.G."/>
            <person name="Martin F."/>
            <person name="Kauserud H."/>
        </authorList>
    </citation>
    <scope>NUCLEOTIDE SEQUENCE</scope>
    <source>
        <strain evidence="11">CBHHK188m</strain>
    </source>
</reference>
<dbReference type="Pfam" id="PF00903">
    <property type="entry name" value="Glyoxalase"/>
    <property type="match status" value="2"/>
</dbReference>
<evidence type="ECO:0000313" key="12">
    <source>
        <dbReference type="Proteomes" id="UP001215280"/>
    </source>
</evidence>
<feature type="domain" description="VOC" evidence="10">
    <location>
        <begin position="173"/>
        <end position="318"/>
    </location>
</feature>
<dbReference type="InterPro" id="IPR018146">
    <property type="entry name" value="Glyoxalase_1_CS"/>
</dbReference>
<dbReference type="EC" id="4.4.1.5" evidence="3 9"/>
<dbReference type="PANTHER" id="PTHR10374">
    <property type="entry name" value="LACTOYLGLUTATHIONE LYASE GLYOXALASE I"/>
    <property type="match status" value="1"/>
</dbReference>
<dbReference type="InterPro" id="IPR037523">
    <property type="entry name" value="VOC_core"/>
</dbReference>
<organism evidence="11 12">
    <name type="scientific">Mycena maculata</name>
    <dbReference type="NCBI Taxonomy" id="230809"/>
    <lineage>
        <taxon>Eukaryota</taxon>
        <taxon>Fungi</taxon>
        <taxon>Dikarya</taxon>
        <taxon>Basidiomycota</taxon>
        <taxon>Agaricomycotina</taxon>
        <taxon>Agaricomycetes</taxon>
        <taxon>Agaricomycetidae</taxon>
        <taxon>Agaricales</taxon>
        <taxon>Marasmiineae</taxon>
        <taxon>Mycenaceae</taxon>
        <taxon>Mycena</taxon>
    </lineage>
</organism>
<proteinExistence type="inferred from homology"/>
<keyword evidence="6 9" id="KW-0456">Lyase</keyword>
<comment type="function">
    <text evidence="9">Catalyzes the conversion of hemimercaptal, formed from methylglyoxal and glutathione, to S-lactoylglutathione.</text>
</comment>
<keyword evidence="4 8" id="KW-0479">Metal-binding</keyword>
<feature type="binding site" evidence="8">
    <location>
        <position position="72"/>
    </location>
    <ligand>
        <name>Zn(2+)</name>
        <dbReference type="ChEBI" id="CHEBI:29105"/>
        <note>ligand shared between dimeric partners</note>
    </ligand>
</feature>
<keyword evidence="5 8" id="KW-0862">Zinc</keyword>